<name>A0A2N6UJX6_9FIRM</name>
<dbReference type="AlphaFoldDB" id="A0A2N6UJX6"/>
<dbReference type="InterPro" id="IPR046826">
    <property type="entry name" value="PDH_N"/>
</dbReference>
<dbReference type="SUPFAM" id="SSF48179">
    <property type="entry name" value="6-phosphogluconate dehydrogenase C-terminal domain-like"/>
    <property type="match status" value="1"/>
</dbReference>
<dbReference type="Gene3D" id="1.10.3660.10">
    <property type="entry name" value="6-phosphogluconate dehydrogenase C-terminal like domain"/>
    <property type="match status" value="1"/>
</dbReference>
<dbReference type="EMBL" id="PNHP01000002">
    <property type="protein sequence ID" value="PMC81972.1"/>
    <property type="molecule type" value="Genomic_DNA"/>
</dbReference>
<dbReference type="Pfam" id="PF02153">
    <property type="entry name" value="PDH_N"/>
    <property type="match status" value="1"/>
</dbReference>
<dbReference type="Proteomes" id="UP000235658">
    <property type="component" value="Unassembled WGS sequence"/>
</dbReference>
<feature type="coiled-coil region" evidence="4">
    <location>
        <begin position="224"/>
        <end position="251"/>
    </location>
</feature>
<evidence type="ECO:0000256" key="4">
    <source>
        <dbReference type="SAM" id="Coils"/>
    </source>
</evidence>
<feature type="domain" description="Prephenate/arogenate dehydrogenase" evidence="5">
    <location>
        <begin position="2"/>
        <end position="268"/>
    </location>
</feature>
<accession>A0A2N6UJX6</accession>
<dbReference type="GO" id="GO:0004665">
    <property type="term" value="F:prephenate dehydrogenase (NADP+) activity"/>
    <property type="evidence" value="ECO:0007669"/>
    <property type="project" value="InterPro"/>
</dbReference>
<dbReference type="InterPro" id="IPR036291">
    <property type="entry name" value="NAD(P)-bd_dom_sf"/>
</dbReference>
<dbReference type="InterPro" id="IPR008927">
    <property type="entry name" value="6-PGluconate_DH-like_C_sf"/>
</dbReference>
<dbReference type="GO" id="GO:0070403">
    <property type="term" value="F:NAD+ binding"/>
    <property type="evidence" value="ECO:0007669"/>
    <property type="project" value="InterPro"/>
</dbReference>
<proteinExistence type="inferred from homology"/>
<evidence type="ECO:0000313" key="6">
    <source>
        <dbReference type="EMBL" id="PMC81972.1"/>
    </source>
</evidence>
<dbReference type="PANTHER" id="PTHR21363">
    <property type="entry name" value="PREPHENATE DEHYDROGENASE"/>
    <property type="match status" value="1"/>
</dbReference>
<comment type="pathway">
    <text evidence="3">Amino-acid biosynthesis.</text>
</comment>
<comment type="similarity">
    <text evidence="1">Belongs to the prephenate/arogenate dehydrogenase family.</text>
</comment>
<evidence type="ECO:0000256" key="2">
    <source>
        <dbReference type="ARBA" id="ARBA00023002"/>
    </source>
</evidence>
<comment type="caution">
    <text evidence="6">The sequence shown here is derived from an EMBL/GenBank/DDBJ whole genome shotgun (WGS) entry which is preliminary data.</text>
</comment>
<keyword evidence="2" id="KW-0560">Oxidoreductase</keyword>
<dbReference type="GeneID" id="84578394"/>
<dbReference type="GO" id="GO:0006571">
    <property type="term" value="P:tyrosine biosynthetic process"/>
    <property type="evidence" value="ECO:0007669"/>
    <property type="project" value="InterPro"/>
</dbReference>
<keyword evidence="4" id="KW-0175">Coiled coil</keyword>
<evidence type="ECO:0000259" key="5">
    <source>
        <dbReference type="PROSITE" id="PS51176"/>
    </source>
</evidence>
<dbReference type="PROSITE" id="PS51176">
    <property type="entry name" value="PDH_ADH"/>
    <property type="match status" value="1"/>
</dbReference>
<dbReference type="Pfam" id="PF20463">
    <property type="entry name" value="PDH_C"/>
    <property type="match status" value="1"/>
</dbReference>
<dbReference type="Gene3D" id="3.40.50.720">
    <property type="entry name" value="NAD(P)-binding Rossmann-like Domain"/>
    <property type="match status" value="1"/>
</dbReference>
<gene>
    <name evidence="6" type="ORF">CJ192_04275</name>
</gene>
<dbReference type="InterPro" id="IPR003099">
    <property type="entry name" value="Prephen_DH"/>
</dbReference>
<reference evidence="6 7" key="1">
    <citation type="submission" date="2017-09" db="EMBL/GenBank/DDBJ databases">
        <title>Bacterial strain isolated from the female urinary microbiota.</title>
        <authorList>
            <person name="Thomas-White K."/>
            <person name="Kumar N."/>
            <person name="Forster S."/>
            <person name="Putonti C."/>
            <person name="Lawley T."/>
            <person name="Wolfe A.J."/>
        </authorList>
    </citation>
    <scope>NUCLEOTIDE SEQUENCE [LARGE SCALE GENOMIC DNA]</scope>
    <source>
        <strain evidence="6 7">UMB0204</strain>
    </source>
</reference>
<dbReference type="RefSeq" id="WP_102197896.1">
    <property type="nucleotide sequence ID" value="NZ_PNHP01000002.1"/>
</dbReference>
<dbReference type="GO" id="GO:0008977">
    <property type="term" value="F:prephenate dehydrogenase (NAD+) activity"/>
    <property type="evidence" value="ECO:0007669"/>
    <property type="project" value="InterPro"/>
</dbReference>
<evidence type="ECO:0000313" key="7">
    <source>
        <dbReference type="Proteomes" id="UP000235658"/>
    </source>
</evidence>
<dbReference type="PANTHER" id="PTHR21363:SF0">
    <property type="entry name" value="PREPHENATE DEHYDROGENASE [NADP(+)]"/>
    <property type="match status" value="1"/>
</dbReference>
<dbReference type="InterPro" id="IPR046825">
    <property type="entry name" value="PDH_C"/>
</dbReference>
<evidence type="ECO:0000256" key="1">
    <source>
        <dbReference type="ARBA" id="ARBA00007964"/>
    </source>
</evidence>
<dbReference type="SUPFAM" id="SSF51735">
    <property type="entry name" value="NAD(P)-binding Rossmann-fold domains"/>
    <property type="match status" value="1"/>
</dbReference>
<sequence>MKKIAIVGLGLMGGSFAKAFIEYSDNIVYGYDINEKTIKDARNVDIKIIDNKNEFKNMDLTIICLNPLSIKKFVKENCKYLSNTVMEISGVKNNLYPYIKDLSKKYFFTYKSIHPMAGREVYGFESSLKDLYIDASMIYLDDLDDEEISLFKKIGFNKFVKASPKKHDQMISFTSQLCHVISNAYVLNEKSLNHDGFSAGSLKDMTRVSKIDENLWSELFLLNKDFLIEDIDIMIKNLKDLKSELENDDLERLKTQLKKGNDIRKKMW</sequence>
<organism evidence="6 7">
    <name type="scientific">Anaerococcus hydrogenalis</name>
    <dbReference type="NCBI Taxonomy" id="33029"/>
    <lineage>
        <taxon>Bacteria</taxon>
        <taxon>Bacillati</taxon>
        <taxon>Bacillota</taxon>
        <taxon>Tissierellia</taxon>
        <taxon>Tissierellales</taxon>
        <taxon>Peptoniphilaceae</taxon>
        <taxon>Anaerococcus</taxon>
    </lineage>
</organism>
<protein>
    <submittedName>
        <fullName evidence="6">Prephenate dehydrogenase/arogenate dehydrogenase family protein</fullName>
    </submittedName>
</protein>
<dbReference type="InterPro" id="IPR050812">
    <property type="entry name" value="Preph/Arog_dehydrog"/>
</dbReference>
<evidence type="ECO:0000256" key="3">
    <source>
        <dbReference type="ARBA" id="ARBA00029440"/>
    </source>
</evidence>